<reference evidence="2" key="2">
    <citation type="journal article" date="2013" name="G3 (Bethesda)">
        <title>Genomes of Ashbya fungi isolated from insects reveal four mating-type loci, numerous translocations, lack of transposons, and distinct gene duplications.</title>
        <authorList>
            <person name="Dietrich F.S."/>
            <person name="Voegeli S."/>
            <person name="Kuo S."/>
            <person name="Philippsen P."/>
        </authorList>
    </citation>
    <scope>GENOME REANNOTATION</scope>
    <source>
        <strain evidence="2">ATCC 10895 / CBS 109.51 / FGSC 9923 / NRRL Y-1056</strain>
    </source>
</reference>
<organism evidence="1 2">
    <name type="scientific">Eremothecium gossypii (strain ATCC 10895 / CBS 109.51 / FGSC 9923 / NRRL Y-1056)</name>
    <name type="common">Yeast</name>
    <name type="synonym">Ashbya gossypii</name>
    <dbReference type="NCBI Taxonomy" id="284811"/>
    <lineage>
        <taxon>Eukaryota</taxon>
        <taxon>Fungi</taxon>
        <taxon>Dikarya</taxon>
        <taxon>Ascomycota</taxon>
        <taxon>Saccharomycotina</taxon>
        <taxon>Saccharomycetes</taxon>
        <taxon>Saccharomycetales</taxon>
        <taxon>Saccharomycetaceae</taxon>
        <taxon>Eremothecium</taxon>
    </lineage>
</organism>
<protein>
    <submittedName>
        <fullName evidence="1">AGL104Cp</fullName>
    </submittedName>
</protein>
<dbReference type="KEGG" id="ago:AGOS_AGL104C"/>
<dbReference type="PANTHER" id="PTHR13618">
    <property type="entry name" value="LEUCINE ZIPPER CONTAINING TRANSCRIPTION FACTOR LZF1"/>
    <property type="match status" value="1"/>
</dbReference>
<evidence type="ECO:0000313" key="1">
    <source>
        <dbReference type="EMBL" id="AAS54387.1"/>
    </source>
</evidence>
<dbReference type="Proteomes" id="UP000000591">
    <property type="component" value="Chromosome VII"/>
</dbReference>
<dbReference type="STRING" id="284811.Q750Z8"/>
<dbReference type="FunCoup" id="Q750Z8">
    <property type="interactions" value="81"/>
</dbReference>
<gene>
    <name evidence="1" type="ORF">AGOS_AGL104C</name>
</gene>
<dbReference type="GeneID" id="4622862"/>
<dbReference type="RefSeq" id="NP_986563.1">
    <property type="nucleotide sequence ID" value="NM_211625.1"/>
</dbReference>
<dbReference type="OMA" id="ITRCITY"/>
<dbReference type="eggNOG" id="ENOG502RBKJ">
    <property type="taxonomic scope" value="Eukaryota"/>
</dbReference>
<dbReference type="InterPro" id="IPR028241">
    <property type="entry name" value="RAVE2/Rogdi"/>
</dbReference>
<dbReference type="HOGENOM" id="CLU_813985_0_0_1"/>
<accession>Q750Z8</accession>
<dbReference type="AlphaFoldDB" id="Q750Z8"/>
<name>Q750Z8_EREGS</name>
<dbReference type="OrthoDB" id="66510at2759"/>
<dbReference type="InParanoid" id="Q750Z8"/>
<evidence type="ECO:0000313" key="2">
    <source>
        <dbReference type="Proteomes" id="UP000000591"/>
    </source>
</evidence>
<keyword evidence="2" id="KW-1185">Reference proteome</keyword>
<dbReference type="Pfam" id="PF10259">
    <property type="entry name" value="Rogdi_lz"/>
    <property type="match status" value="1"/>
</dbReference>
<dbReference type="EMBL" id="AE016820">
    <property type="protein sequence ID" value="AAS54387.1"/>
    <property type="molecule type" value="Genomic_DNA"/>
</dbReference>
<sequence length="339" mass="38525">MTTEIYEDDHFDPGKEAGGAGDRELRWLVEEIVKPQLPNVIDNIEACLAQLVSDETFKMPISNGASDDTQPMMRGTLSRKQGRIVDFQALVRFPQFHRGKTVMYKMKEQGGEFPLQQIETICTSLYKVLDLLDELLSLADMQQFVERFGELLVLLTRAISVLENPPHVLLFPEDNNTAVKTMFHENTQCESTHHLVSIELVLFKNELMIEFRNLVKVTKRPWCQVDPATGTSFVDRLRQRLRTQRHVPIKAVMEEEGVQIEEPSLVTSLISHLNTNGERITLAGAQDLLNRCVTFDGRVVMECEKVTVRTSDPGLICVSTKLNALVSRLSTHYTNLRVM</sequence>
<proteinExistence type="predicted"/>
<dbReference type="PANTHER" id="PTHR13618:SF1">
    <property type="entry name" value="PROTEIN ROGDI HOMOLOG"/>
    <property type="match status" value="1"/>
</dbReference>
<dbReference type="GO" id="GO:0043291">
    <property type="term" value="C:RAVE complex"/>
    <property type="evidence" value="ECO:0000318"/>
    <property type="project" value="GO_Central"/>
</dbReference>
<reference evidence="1 2" key="1">
    <citation type="journal article" date="2004" name="Science">
        <title>The Ashbya gossypii genome as a tool for mapping the ancient Saccharomyces cerevisiae genome.</title>
        <authorList>
            <person name="Dietrich F.S."/>
            <person name="Voegeli S."/>
            <person name="Brachat S."/>
            <person name="Lerch A."/>
            <person name="Gates K."/>
            <person name="Steiner S."/>
            <person name="Mohr C."/>
            <person name="Pohlmann R."/>
            <person name="Luedi P."/>
            <person name="Choi S."/>
            <person name="Wing R.A."/>
            <person name="Flavier A."/>
            <person name="Gaffney T.D."/>
            <person name="Philippsen P."/>
        </authorList>
    </citation>
    <scope>NUCLEOTIDE SEQUENCE [LARGE SCALE GENOMIC DNA]</scope>
    <source>
        <strain evidence="2">ATCC 10895 / CBS 109.51 / FGSC 9923 / NRRL Y-1056</strain>
    </source>
</reference>